<name>A0A9D1ZVQ7_9FIRM</name>
<dbReference type="GO" id="GO:0008236">
    <property type="term" value="F:serine-type peptidase activity"/>
    <property type="evidence" value="ECO:0007669"/>
    <property type="project" value="UniProtKB-KW"/>
</dbReference>
<dbReference type="InterPro" id="IPR005320">
    <property type="entry name" value="Peptidase_S51"/>
</dbReference>
<accession>A0A9D1ZVQ7</accession>
<dbReference type="AlphaFoldDB" id="A0A9D1ZVQ7"/>
<dbReference type="GO" id="GO:0006508">
    <property type="term" value="P:proteolysis"/>
    <property type="evidence" value="ECO:0007669"/>
    <property type="project" value="UniProtKB-KW"/>
</dbReference>
<evidence type="ECO:0000313" key="5">
    <source>
        <dbReference type="EMBL" id="HIY96649.1"/>
    </source>
</evidence>
<organism evidence="5 6">
    <name type="scientific">Candidatus Borkfalkia excrementigallinarum</name>
    <dbReference type="NCBI Taxonomy" id="2838506"/>
    <lineage>
        <taxon>Bacteria</taxon>
        <taxon>Bacillati</taxon>
        <taxon>Bacillota</taxon>
        <taxon>Clostridia</taxon>
        <taxon>Christensenellales</taxon>
        <taxon>Christensenellaceae</taxon>
        <taxon>Candidatus Borkfalkia</taxon>
    </lineage>
</organism>
<reference evidence="5" key="1">
    <citation type="journal article" date="2021" name="PeerJ">
        <title>Extensive microbial diversity within the chicken gut microbiome revealed by metagenomics and culture.</title>
        <authorList>
            <person name="Gilroy R."/>
            <person name="Ravi A."/>
            <person name="Getino M."/>
            <person name="Pursley I."/>
            <person name="Horton D.L."/>
            <person name="Alikhan N.F."/>
            <person name="Baker D."/>
            <person name="Gharbi K."/>
            <person name="Hall N."/>
            <person name="Watson M."/>
            <person name="Adriaenssens E.M."/>
            <person name="Foster-Nyarko E."/>
            <person name="Jarju S."/>
            <person name="Secka A."/>
            <person name="Antonio M."/>
            <person name="Oren A."/>
            <person name="Chaudhuri R.R."/>
            <person name="La Ragione R."/>
            <person name="Hildebrand F."/>
            <person name="Pallen M.J."/>
        </authorList>
    </citation>
    <scope>NUCLEOTIDE SEQUENCE</scope>
    <source>
        <strain evidence="5">1345</strain>
    </source>
</reference>
<reference evidence="5" key="2">
    <citation type="submission" date="2021-04" db="EMBL/GenBank/DDBJ databases">
        <authorList>
            <person name="Gilroy R."/>
        </authorList>
    </citation>
    <scope>NUCLEOTIDE SEQUENCE</scope>
    <source>
        <strain evidence="5">1345</strain>
    </source>
</reference>
<dbReference type="PANTHER" id="PTHR20842">
    <property type="entry name" value="PROTEASE S51 ALPHA-ASPARTYL DIPEPTIDASE"/>
    <property type="match status" value="1"/>
</dbReference>
<proteinExistence type="inferred from homology"/>
<protein>
    <submittedName>
        <fullName evidence="5">Type 1 glutamine amidotransferase-like domain-containing protein</fullName>
    </submittedName>
</protein>
<dbReference type="Proteomes" id="UP000886750">
    <property type="component" value="Unassembled WGS sequence"/>
</dbReference>
<gene>
    <name evidence="5" type="ORF">H9729_03075</name>
</gene>
<keyword evidence="3" id="KW-0378">Hydrolase</keyword>
<dbReference type="SUPFAM" id="SSF52317">
    <property type="entry name" value="Class I glutamine amidotransferase-like"/>
    <property type="match status" value="1"/>
</dbReference>
<evidence type="ECO:0000256" key="3">
    <source>
        <dbReference type="ARBA" id="ARBA00022801"/>
    </source>
</evidence>
<comment type="similarity">
    <text evidence="1">Belongs to the peptidase S51 family.</text>
</comment>
<keyword evidence="5" id="KW-0315">Glutamine amidotransferase</keyword>
<evidence type="ECO:0000256" key="1">
    <source>
        <dbReference type="ARBA" id="ARBA00006534"/>
    </source>
</evidence>
<dbReference type="Pfam" id="PF03575">
    <property type="entry name" value="Peptidase_S51"/>
    <property type="match status" value="1"/>
</dbReference>
<keyword evidence="4" id="KW-0720">Serine protease</keyword>
<dbReference type="EMBL" id="DXCQ01000028">
    <property type="protein sequence ID" value="HIY96649.1"/>
    <property type="molecule type" value="Genomic_DNA"/>
</dbReference>
<comment type="caution">
    <text evidence="5">The sequence shown here is derived from an EMBL/GenBank/DDBJ whole genome shotgun (WGS) entry which is preliminary data.</text>
</comment>
<dbReference type="Gene3D" id="3.40.50.880">
    <property type="match status" value="1"/>
</dbReference>
<evidence type="ECO:0000256" key="4">
    <source>
        <dbReference type="ARBA" id="ARBA00022825"/>
    </source>
</evidence>
<keyword evidence="2" id="KW-0645">Protease</keyword>
<evidence type="ECO:0000256" key="2">
    <source>
        <dbReference type="ARBA" id="ARBA00022670"/>
    </source>
</evidence>
<dbReference type="PANTHER" id="PTHR20842:SF0">
    <property type="entry name" value="ALPHA-ASPARTYL DIPEPTIDASE"/>
    <property type="match status" value="1"/>
</dbReference>
<sequence length="236" mass="26541">MERHLICIGGGELRTKETIKIDGYIADLAKRRAKDRRAYGLFIPTASHDSMPYFNSFRKTYTSVYNIKADVALTVYGEMNIDRIAEKFQKADFIYVGGGDTVFMLEHWKTSGMLELVRDAYERGVLICGLSAGAICWFETMYSDSVQECADGEYALYPGLNWMKGIISPHYGLRALDFDKIISYNNKDAIGLEDNSAIEIVNGAIVRSISCGGNAYRIYCKNAVLHKEIIQPQLIL</sequence>
<dbReference type="InterPro" id="IPR029062">
    <property type="entry name" value="Class_I_gatase-like"/>
</dbReference>
<evidence type="ECO:0000313" key="6">
    <source>
        <dbReference type="Proteomes" id="UP000886750"/>
    </source>
</evidence>